<feature type="domain" description="PAS" evidence="4">
    <location>
        <begin position="138"/>
        <end position="183"/>
    </location>
</feature>
<evidence type="ECO:0000256" key="2">
    <source>
        <dbReference type="SAM" id="MobiDB-lite"/>
    </source>
</evidence>
<dbReference type="PROSITE" id="PS50112">
    <property type="entry name" value="PAS"/>
    <property type="match status" value="4"/>
</dbReference>
<feature type="domain" description="PAC" evidence="5">
    <location>
        <begin position="665"/>
        <end position="717"/>
    </location>
</feature>
<feature type="transmembrane region" description="Helical" evidence="3">
    <location>
        <begin position="53"/>
        <end position="70"/>
    </location>
</feature>
<dbReference type="PATRIC" id="fig|351160.9.peg.2252"/>
<dbReference type="GO" id="GO:0006355">
    <property type="term" value="P:regulation of DNA-templated transcription"/>
    <property type="evidence" value="ECO:0007669"/>
    <property type="project" value="InterPro"/>
</dbReference>
<feature type="domain" description="PAS" evidence="4">
    <location>
        <begin position="434"/>
        <end position="478"/>
    </location>
</feature>
<dbReference type="Gene3D" id="3.30.450.20">
    <property type="entry name" value="PAS domain"/>
    <property type="match status" value="6"/>
</dbReference>
<dbReference type="InterPro" id="IPR001610">
    <property type="entry name" value="PAC"/>
</dbReference>
<dbReference type="InterPro" id="IPR013767">
    <property type="entry name" value="PAS_fold"/>
</dbReference>
<keyword evidence="3" id="KW-1133">Transmembrane helix</keyword>
<dbReference type="NCBIfam" id="TIGR00229">
    <property type="entry name" value="sensory_box"/>
    <property type="match status" value="5"/>
</dbReference>
<dbReference type="eggNOG" id="arCOG06192">
    <property type="taxonomic scope" value="Archaea"/>
</dbReference>
<sequence length="992" mass="111238">MRNCSYRVVRGDVVADKLSFRLSGKYKELILGSTLVITIFLAIYINLRLGIEIVYTHLFYVPIILAGVWYHRKGVLIAVFLGLLHIYLGWLAYNTIMPEPVIRALIFVIIAYVIGTLSERKDQLHDDLAESRAKLSESLRQLSNVIEFYPDATLIIDNNGRVVAWNKAIEDMTGVKAADMIGKGDNEYAVPFYGYRRSFLLNLVNLTADDLRDRYTDISVVNGRFEAVTADATLKGRKVILHCTASKLYDDSGNVIGAIESIRDVTAQKKMEAELQQQYASLTAQHELLQQQTAEINRQNVELTRVHGLLKESEENYRAITTSVNDCILTTDLTGTCTYLNPRVTELTGYAPDDILNTPVNNLVAEESGEIVSSILSSVSRDERRSVEIWIHAKSGKKMLIELNTSIICDAAGNPVGIVGAFRDITERKLAEEKLIELSRAVEQSPSIVIITDARGKIDYVNPKYTQVSGYTLEDIKGYDPHKINAASLTSEQIQERNRALRQGNYWRGELSKRKKNGELYWVSASVSPVRNKDGEIIRYVDVEEDITERKMVEVALKHANDELVKANEVLENRVLERTEALTHAHNTLEAIMQNIQIGVVVVQRETGEVSYYTTKAMEILSGPVMGIASPGRNRPYEFLKPDGSVLPDERQPLYRSLQHGENVRNEEVLIRRKDGSTVTVLMSSTPIVDPEGKVVSAVVGMLDITDRKRAEQAAGESQEKFRSIAENINDWIWEADENAVFTYSSPKIREILGYEPEEVIGKKLYDLMYPDEAKRFKKAIDLLYFTREPFTYLRTTLIGKGGTLATLEYSGRPIFDKAGTFRGYRGVSRDISERKRSENALLRSEARMKALMSAAPGTIILVNKVGHFLDCKVEAGNHLFPKPDDIVAKNAYEVLPIDLARILIFNVNRALKTGKPQTFEYQFDAAGQTWYQKASCVACGGDEAIVFVQDNSPEDQKRATAAEPETRQEGRKPGPASRSRPQPDSEPGSSL</sequence>
<feature type="coiled-coil region" evidence="1">
    <location>
        <begin position="272"/>
        <end position="299"/>
    </location>
</feature>
<feature type="domain" description="PAS" evidence="4">
    <location>
        <begin position="718"/>
        <end position="782"/>
    </location>
</feature>
<feature type="domain" description="PAC" evidence="5">
    <location>
        <begin position="223"/>
        <end position="277"/>
    </location>
</feature>
<feature type="transmembrane region" description="Helical" evidence="3">
    <location>
        <begin position="29"/>
        <end position="47"/>
    </location>
</feature>
<feature type="compositionally biased region" description="Basic and acidic residues" evidence="2">
    <location>
        <begin position="955"/>
        <end position="973"/>
    </location>
</feature>
<accession>Q0W6L0</accession>
<dbReference type="PROSITE" id="PS50113">
    <property type="entry name" value="PAC"/>
    <property type="match status" value="5"/>
</dbReference>
<keyword evidence="1" id="KW-0175">Coiled coil</keyword>
<dbReference type="eggNOG" id="arCOG06940">
    <property type="taxonomic scope" value="Archaea"/>
</dbReference>
<feature type="domain" description="PAC" evidence="5">
    <location>
        <begin position="385"/>
        <end position="437"/>
    </location>
</feature>
<evidence type="ECO:0000259" key="5">
    <source>
        <dbReference type="PROSITE" id="PS50113"/>
    </source>
</evidence>
<dbReference type="Pfam" id="PF08448">
    <property type="entry name" value="PAS_4"/>
    <property type="match status" value="2"/>
</dbReference>
<reference evidence="6 7" key="1">
    <citation type="journal article" date="2006" name="Science">
        <title>Genome of rice cluster I archaea -- the key methane producers in the rice rhizosphere.</title>
        <authorList>
            <person name="Erkel C."/>
            <person name="Kube M."/>
            <person name="Reinhardt R."/>
            <person name="Liesack W."/>
        </authorList>
    </citation>
    <scope>NUCLEOTIDE SEQUENCE [LARGE SCALE GENOMIC DNA]</scope>
    <source>
        <strain evidence="7">DSM 22066 / NBRC 105507 / MRE50</strain>
    </source>
</reference>
<name>Q0W6L0_METAR</name>
<protein>
    <submittedName>
        <fullName evidence="6">Predicted signal transduction protein</fullName>
    </submittedName>
</protein>
<dbReference type="InterPro" id="IPR052155">
    <property type="entry name" value="Biofilm_reg_signaling"/>
</dbReference>
<dbReference type="STRING" id="351160.RCIX576"/>
<feature type="domain" description="PAC" evidence="5">
    <location>
        <begin position="507"/>
        <end position="559"/>
    </location>
</feature>
<dbReference type="SMART" id="SM00091">
    <property type="entry name" value="PAS"/>
    <property type="match status" value="6"/>
</dbReference>
<feature type="region of interest" description="Disordered" evidence="2">
    <location>
        <begin position="950"/>
        <end position="992"/>
    </location>
</feature>
<dbReference type="AlphaFoldDB" id="Q0W6L0"/>
<organism evidence="6 7">
    <name type="scientific">Methanocella arvoryzae (strain DSM 22066 / NBRC 105507 / MRE50)</name>
    <dbReference type="NCBI Taxonomy" id="351160"/>
    <lineage>
        <taxon>Archaea</taxon>
        <taxon>Methanobacteriati</taxon>
        <taxon>Methanobacteriota</taxon>
        <taxon>Stenosarchaea group</taxon>
        <taxon>Methanomicrobia</taxon>
        <taxon>Methanocellales</taxon>
        <taxon>Methanocellaceae</taxon>
        <taxon>Methanocella</taxon>
    </lineage>
</organism>
<dbReference type="eggNOG" id="arCOG06918">
    <property type="taxonomic scope" value="Archaea"/>
</dbReference>
<proteinExistence type="predicted"/>
<dbReference type="SMART" id="SM00086">
    <property type="entry name" value="PAC"/>
    <property type="match status" value="5"/>
</dbReference>
<evidence type="ECO:0000313" key="7">
    <source>
        <dbReference type="Proteomes" id="UP000000663"/>
    </source>
</evidence>
<dbReference type="Pfam" id="PF00989">
    <property type="entry name" value="PAS"/>
    <property type="match status" value="2"/>
</dbReference>
<dbReference type="CDD" id="cd00130">
    <property type="entry name" value="PAS"/>
    <property type="match status" value="5"/>
</dbReference>
<dbReference type="InterPro" id="IPR013656">
    <property type="entry name" value="PAS_4"/>
</dbReference>
<gene>
    <name evidence="6" type="ORF">RCIX576</name>
</gene>
<keyword evidence="3" id="KW-0812">Transmembrane</keyword>
<evidence type="ECO:0000259" key="4">
    <source>
        <dbReference type="PROSITE" id="PS50112"/>
    </source>
</evidence>
<dbReference type="InterPro" id="IPR000700">
    <property type="entry name" value="PAS-assoc_C"/>
</dbReference>
<evidence type="ECO:0000313" key="6">
    <source>
        <dbReference type="EMBL" id="CAJ35983.1"/>
    </source>
</evidence>
<feature type="compositionally biased region" description="Polar residues" evidence="2">
    <location>
        <begin position="980"/>
        <end position="992"/>
    </location>
</feature>
<evidence type="ECO:0000256" key="3">
    <source>
        <dbReference type="SAM" id="Phobius"/>
    </source>
</evidence>
<dbReference type="InterPro" id="IPR035965">
    <property type="entry name" value="PAS-like_dom_sf"/>
</dbReference>
<feature type="domain" description="PAC" evidence="5">
    <location>
        <begin position="792"/>
        <end position="844"/>
    </location>
</feature>
<dbReference type="Proteomes" id="UP000000663">
    <property type="component" value="Chromosome"/>
</dbReference>
<keyword evidence="3" id="KW-0472">Membrane</keyword>
<evidence type="ECO:0000256" key="1">
    <source>
        <dbReference type="SAM" id="Coils"/>
    </source>
</evidence>
<keyword evidence="7" id="KW-1185">Reference proteome</keyword>
<dbReference type="EMBL" id="AM114193">
    <property type="protein sequence ID" value="CAJ35983.1"/>
    <property type="molecule type" value="Genomic_DNA"/>
</dbReference>
<feature type="domain" description="PAS" evidence="4">
    <location>
        <begin position="313"/>
        <end position="383"/>
    </location>
</feature>
<dbReference type="SUPFAM" id="SSF55785">
    <property type="entry name" value="PYP-like sensor domain (PAS domain)"/>
    <property type="match status" value="6"/>
</dbReference>
<dbReference type="KEGG" id="rci:RCIX576"/>
<dbReference type="PANTHER" id="PTHR44757:SF2">
    <property type="entry name" value="BIOFILM ARCHITECTURE MAINTENANCE PROTEIN MBAA"/>
    <property type="match status" value="1"/>
</dbReference>
<feature type="transmembrane region" description="Helical" evidence="3">
    <location>
        <begin position="75"/>
        <end position="94"/>
    </location>
</feature>
<dbReference type="InterPro" id="IPR000014">
    <property type="entry name" value="PAS"/>
</dbReference>
<dbReference type="PANTHER" id="PTHR44757">
    <property type="entry name" value="DIGUANYLATE CYCLASE DGCP"/>
    <property type="match status" value="1"/>
</dbReference>
<dbReference type="Pfam" id="PF13426">
    <property type="entry name" value="PAS_9"/>
    <property type="match status" value="1"/>
</dbReference>